<keyword evidence="3 5" id="KW-1133">Transmembrane helix</keyword>
<dbReference type="Gene3D" id="1.10.3080.10">
    <property type="entry name" value="Clc chloride channel"/>
    <property type="match status" value="1"/>
</dbReference>
<feature type="transmembrane region" description="Helical" evidence="5">
    <location>
        <begin position="152"/>
        <end position="175"/>
    </location>
</feature>
<keyword evidence="7" id="KW-1185">Reference proteome</keyword>
<evidence type="ECO:0000256" key="1">
    <source>
        <dbReference type="ARBA" id="ARBA00004141"/>
    </source>
</evidence>
<dbReference type="AlphaFoldDB" id="A0A8U0HYF5"/>
<feature type="transmembrane region" description="Helical" evidence="5">
    <location>
        <begin position="26"/>
        <end position="49"/>
    </location>
</feature>
<reference evidence="6 7" key="1">
    <citation type="submission" date="2022-04" db="EMBL/GenBank/DDBJ databases">
        <title>Diverse halophilic archaea isolated from saline environments.</title>
        <authorList>
            <person name="Cui H.-L."/>
        </authorList>
    </citation>
    <scope>NUCLEOTIDE SEQUENCE [LARGE SCALE GENOMIC DNA]</scope>
    <source>
        <strain evidence="6 7">XZYJT49</strain>
    </source>
</reference>
<accession>A0A8U0HYF5</accession>
<dbReference type="InterPro" id="IPR014743">
    <property type="entry name" value="Cl-channel_core"/>
</dbReference>
<dbReference type="PANTHER" id="PTHR43427:SF12">
    <property type="entry name" value="CHLORIDE TRANSPORTER"/>
    <property type="match status" value="1"/>
</dbReference>
<dbReference type="PANTHER" id="PTHR43427">
    <property type="entry name" value="CHLORIDE CHANNEL PROTEIN CLC-E"/>
    <property type="match status" value="1"/>
</dbReference>
<feature type="transmembrane region" description="Helical" evidence="5">
    <location>
        <begin position="61"/>
        <end position="80"/>
    </location>
</feature>
<dbReference type="SUPFAM" id="SSF81340">
    <property type="entry name" value="Clc chloride channel"/>
    <property type="match status" value="1"/>
</dbReference>
<dbReference type="CDD" id="cd00400">
    <property type="entry name" value="Voltage_gated_ClC"/>
    <property type="match status" value="1"/>
</dbReference>
<sequence>MTRRVAADGLHGVLRWADERNFHHHLLVAAILGVAVGLVATAFRVVWLFLKHHLWSALPQLYWRVAVSTAAGLLIGGILYRTFYPGALSALVQQFHREGHVPIEENVPVVPVGLVGLVAGQNAGPEGVMSVVGGSFGTKIAELFGFESSTKLLTLAGMGAGFGAILGAPIGGALLWLELPHKRGLEYYEAVVPTFVASFAGYLTEVLLGGMELFPAWRASTLVPVEPWQLVAAIGVGCVCVPFGFAYTQTFAFVGRLFNRWSPAVYVRTTLAGLGIGVLGYALPLTYFYGGSKMNVLLSETLSLEVLLLTLAGTMVAAALTIHGNWLGGLIIPHMFMGALVGQAAALVVPSLPPTFAMLAGMAAFNSVVTATPLSSALIAIALTDGASITPIFLASLIAFVGSPGLQFLEAAAPRNESPNFHVGDD</sequence>
<dbReference type="GeneID" id="72185098"/>
<name>A0A8U0HYF5_9EURY</name>
<dbReference type="InterPro" id="IPR050368">
    <property type="entry name" value="ClC-type_chloride_channel"/>
</dbReference>
<comment type="subcellular location">
    <subcellularLocation>
        <location evidence="1">Membrane</location>
        <topology evidence="1">Multi-pass membrane protein</topology>
    </subcellularLocation>
</comment>
<keyword evidence="4 5" id="KW-0472">Membrane</keyword>
<dbReference type="GO" id="GO:0015108">
    <property type="term" value="F:chloride transmembrane transporter activity"/>
    <property type="evidence" value="ECO:0007669"/>
    <property type="project" value="InterPro"/>
</dbReference>
<dbReference type="PRINTS" id="PR00762">
    <property type="entry name" value="CLCHANNEL"/>
</dbReference>
<dbReference type="GO" id="GO:0016020">
    <property type="term" value="C:membrane"/>
    <property type="evidence" value="ECO:0007669"/>
    <property type="project" value="UniProtKB-SubCell"/>
</dbReference>
<dbReference type="RefSeq" id="WP_248651994.1">
    <property type="nucleotide sequence ID" value="NZ_CP096659.1"/>
</dbReference>
<feature type="transmembrane region" description="Helical" evidence="5">
    <location>
        <begin position="377"/>
        <end position="401"/>
    </location>
</feature>
<feature type="transmembrane region" description="Helical" evidence="5">
    <location>
        <begin position="187"/>
        <end position="208"/>
    </location>
</feature>
<evidence type="ECO:0000256" key="3">
    <source>
        <dbReference type="ARBA" id="ARBA00022989"/>
    </source>
</evidence>
<gene>
    <name evidence="6" type="ORF">M0R89_07825</name>
</gene>
<evidence type="ECO:0000313" key="6">
    <source>
        <dbReference type="EMBL" id="UPV75957.1"/>
    </source>
</evidence>
<dbReference type="Proteomes" id="UP000830729">
    <property type="component" value="Chromosome"/>
</dbReference>
<evidence type="ECO:0000256" key="4">
    <source>
        <dbReference type="ARBA" id="ARBA00023136"/>
    </source>
</evidence>
<organism evidence="6 7">
    <name type="scientific">Halorussus limi</name>
    <dbReference type="NCBI Taxonomy" id="2938695"/>
    <lineage>
        <taxon>Archaea</taxon>
        <taxon>Methanobacteriati</taxon>
        <taxon>Methanobacteriota</taxon>
        <taxon>Stenosarchaea group</taxon>
        <taxon>Halobacteria</taxon>
        <taxon>Halobacteriales</taxon>
        <taxon>Haladaptataceae</taxon>
        <taxon>Halorussus</taxon>
    </lineage>
</organism>
<feature type="transmembrane region" description="Helical" evidence="5">
    <location>
        <begin position="228"/>
        <end position="253"/>
    </location>
</feature>
<evidence type="ECO:0000256" key="2">
    <source>
        <dbReference type="ARBA" id="ARBA00022692"/>
    </source>
</evidence>
<feature type="transmembrane region" description="Helical" evidence="5">
    <location>
        <begin position="307"/>
        <end position="332"/>
    </location>
</feature>
<dbReference type="InterPro" id="IPR001807">
    <property type="entry name" value="ClC"/>
</dbReference>
<feature type="transmembrane region" description="Helical" evidence="5">
    <location>
        <begin position="265"/>
        <end position="287"/>
    </location>
</feature>
<dbReference type="Pfam" id="PF00654">
    <property type="entry name" value="Voltage_CLC"/>
    <property type="match status" value="1"/>
</dbReference>
<keyword evidence="2 5" id="KW-0812">Transmembrane</keyword>
<evidence type="ECO:0000256" key="5">
    <source>
        <dbReference type="SAM" id="Phobius"/>
    </source>
</evidence>
<dbReference type="EMBL" id="CP096659">
    <property type="protein sequence ID" value="UPV75957.1"/>
    <property type="molecule type" value="Genomic_DNA"/>
</dbReference>
<evidence type="ECO:0000313" key="7">
    <source>
        <dbReference type="Proteomes" id="UP000830729"/>
    </source>
</evidence>
<proteinExistence type="predicted"/>
<dbReference type="KEGG" id="halx:M0R89_07825"/>
<protein>
    <submittedName>
        <fullName evidence="6">Chloride channel protein</fullName>
    </submittedName>
</protein>